<dbReference type="OrthoDB" id="10264220at2759"/>
<evidence type="ECO:0000256" key="4">
    <source>
        <dbReference type="ARBA" id="ARBA00022692"/>
    </source>
</evidence>
<dbReference type="GO" id="GO:0051117">
    <property type="term" value="F:ATPase binding"/>
    <property type="evidence" value="ECO:0007669"/>
    <property type="project" value="TreeGrafter"/>
</dbReference>
<keyword evidence="6 9" id="KW-1133">Transmembrane helix</keyword>
<sequence>MPVEACSGLWRSEDMVLLNLHMQREVAHDAVLKLGEIGMFQFLDLNADVSAFQRDFVTEIRRCDEIERRLRFLQDEIDRAGVSSVTDGTPEKETMFSLEQKVDAIYNEVSQLNDRYQALIEERNRSKEHLEMLSRGIVCGDGVMLVAGVIPKDRLPILTRVVYRASRGNSILRTEEIETPFYNINSNEGIYKSVFAIYFSASHLKDKLVRICEVNGGTVYKCPDSEEQVQQMRESLQHQVETVTQTLQQSSYRQRQVLLGIASSCYEWRRAVVTEKAVYSAMNLLKFSGSTAVARGWAPVRAYEDIRAAILEAESLGGAQVGTIIEEVPTKDTPPTYFKTNKITSSFQGIVDSYGMARYKEANPGVFTIITFPYLFGIMYGDIGHGLILTLFAAYLVFSEKSFEGKPLNEIFAMIFGGRYLLLLMGFFAVYMGVLYNDMFGFSVELFSSGYRWPQLPPNGPDGVVYPSFPNGRPSVKPAAPTIFGVDSAWAETENKLEFYNSIKMKCSVIVGVAQMMAGVFISLSNYLYFNESIKVWFRFVPEMVFLSCTFGYMCLLIIIKWLTTWTDTHDAPSLLETMTNFFLAPGSVSLPLFPGQAGLQVVLLLIAVACIPCMLCVIPYVEKKEHDEKVRHRELHPLPEGEEEEEDDFEFSEIVIHQIIHTIEYVLGCVSNTASYLRLWALSLAHSQLSEVFWSFAFLLTVGLDGGSGVFVFIGFAVWMAATLGVLLGMESLSAFLHALRLHWVEFNNKFYAADGYAFEPFDLAQSLSRI</sequence>
<feature type="transmembrane region" description="Helical" evidence="9">
    <location>
        <begin position="680"/>
        <end position="705"/>
    </location>
</feature>
<organism evidence="11 12">
    <name type="scientific">Angomonas deanei</name>
    <dbReference type="NCBI Taxonomy" id="59799"/>
    <lineage>
        <taxon>Eukaryota</taxon>
        <taxon>Discoba</taxon>
        <taxon>Euglenozoa</taxon>
        <taxon>Kinetoplastea</taxon>
        <taxon>Metakinetoplastina</taxon>
        <taxon>Trypanosomatida</taxon>
        <taxon>Trypanosomatidae</taxon>
        <taxon>Strigomonadinae</taxon>
        <taxon>Angomonas</taxon>
    </lineage>
</organism>
<keyword evidence="7 9" id="KW-0406">Ion transport</keyword>
<dbReference type="GO" id="GO:0007035">
    <property type="term" value="P:vacuolar acidification"/>
    <property type="evidence" value="ECO:0007669"/>
    <property type="project" value="TreeGrafter"/>
</dbReference>
<gene>
    <name evidence="11" type="ORF">ADEAN_000834500</name>
</gene>
<keyword evidence="4 9" id="KW-0812">Transmembrane</keyword>
<feature type="transmembrane region" description="Helical" evidence="9">
    <location>
        <begin position="598"/>
        <end position="622"/>
    </location>
</feature>
<dbReference type="AlphaFoldDB" id="S9X0S7"/>
<dbReference type="Pfam" id="PF01496">
    <property type="entry name" value="V_ATPase_I"/>
    <property type="match status" value="2"/>
</dbReference>
<evidence type="ECO:0000256" key="2">
    <source>
        <dbReference type="ARBA" id="ARBA00009904"/>
    </source>
</evidence>
<reference evidence="11 12" key="1">
    <citation type="submission" date="2020-08" db="EMBL/GenBank/DDBJ databases">
        <authorList>
            <person name="Newling K."/>
            <person name="Davey J."/>
            <person name="Forrester S."/>
        </authorList>
    </citation>
    <scope>NUCLEOTIDE SEQUENCE [LARGE SCALE GENOMIC DNA]</scope>
    <source>
        <strain evidence="12">Crithidia deanei Carvalho (ATCC PRA-265)</strain>
    </source>
</reference>
<comment type="subcellular location">
    <subcellularLocation>
        <location evidence="1">Membrane</location>
        <topology evidence="1">Multi-pass membrane protein</topology>
    </subcellularLocation>
</comment>
<dbReference type="PIRSF" id="PIRSF001293">
    <property type="entry name" value="ATP6V0A1"/>
    <property type="match status" value="1"/>
</dbReference>
<evidence type="ECO:0000256" key="6">
    <source>
        <dbReference type="ARBA" id="ARBA00022989"/>
    </source>
</evidence>
<evidence type="ECO:0000313" key="12">
    <source>
        <dbReference type="Proteomes" id="UP000515908"/>
    </source>
</evidence>
<feature type="transmembrane region" description="Helical" evidence="9">
    <location>
        <begin position="410"/>
        <end position="434"/>
    </location>
</feature>
<dbReference type="InterPro" id="IPR026028">
    <property type="entry name" value="V-type_ATPase_116kDa_su_euka"/>
</dbReference>
<keyword evidence="12" id="KW-1185">Reference proteome</keyword>
<keyword evidence="5 9" id="KW-0375">Hydrogen ion transport</keyword>
<dbReference type="Proteomes" id="UP000515908">
    <property type="component" value="Chromosome 18"/>
</dbReference>
<feature type="transmembrane region" description="Helical" evidence="9">
    <location>
        <begin position="711"/>
        <end position="731"/>
    </location>
</feature>
<evidence type="ECO:0000256" key="8">
    <source>
        <dbReference type="ARBA" id="ARBA00023136"/>
    </source>
</evidence>
<feature type="transmembrane region" description="Helical" evidence="9">
    <location>
        <begin position="509"/>
        <end position="529"/>
    </location>
</feature>
<evidence type="ECO:0000256" key="5">
    <source>
        <dbReference type="ARBA" id="ARBA00022781"/>
    </source>
</evidence>
<evidence type="ECO:0000256" key="7">
    <source>
        <dbReference type="ARBA" id="ARBA00023065"/>
    </source>
</evidence>
<feature type="transmembrane region" description="Helical" evidence="9">
    <location>
        <begin position="541"/>
        <end position="563"/>
    </location>
</feature>
<evidence type="ECO:0000256" key="9">
    <source>
        <dbReference type="RuleBase" id="RU361189"/>
    </source>
</evidence>
<evidence type="ECO:0000256" key="3">
    <source>
        <dbReference type="ARBA" id="ARBA00022448"/>
    </source>
</evidence>
<keyword evidence="8 9" id="KW-0472">Membrane</keyword>
<dbReference type="GO" id="GO:0046961">
    <property type="term" value="F:proton-transporting ATPase activity, rotational mechanism"/>
    <property type="evidence" value="ECO:0007669"/>
    <property type="project" value="InterPro"/>
</dbReference>
<evidence type="ECO:0000313" key="11">
    <source>
        <dbReference type="EMBL" id="CAD2220822.1"/>
    </source>
</evidence>
<accession>S9X0S7</accession>
<keyword evidence="3 9" id="KW-0813">Transport</keyword>
<keyword evidence="10" id="KW-0175">Coiled coil</keyword>
<dbReference type="PANTHER" id="PTHR11629">
    <property type="entry name" value="VACUOLAR PROTON ATPASES"/>
    <property type="match status" value="1"/>
</dbReference>
<dbReference type="InterPro" id="IPR002490">
    <property type="entry name" value="V-ATPase_116kDa_su"/>
</dbReference>
<evidence type="ECO:0000256" key="10">
    <source>
        <dbReference type="SAM" id="Coils"/>
    </source>
</evidence>
<dbReference type="EMBL" id="LR877162">
    <property type="protein sequence ID" value="CAD2220822.1"/>
    <property type="molecule type" value="Genomic_DNA"/>
</dbReference>
<feature type="transmembrane region" description="Helical" evidence="9">
    <location>
        <begin position="374"/>
        <end position="398"/>
    </location>
</feature>
<protein>
    <recommendedName>
        <fullName evidence="9">V-type proton ATPase subunit a</fullName>
    </recommendedName>
</protein>
<dbReference type="VEuPathDB" id="TriTrypDB:ADEAN_000834500"/>
<feature type="coiled-coil region" evidence="10">
    <location>
        <begin position="63"/>
        <end position="129"/>
    </location>
</feature>
<dbReference type="GO" id="GO:0000220">
    <property type="term" value="C:vacuolar proton-transporting V-type ATPase, V0 domain"/>
    <property type="evidence" value="ECO:0007669"/>
    <property type="project" value="InterPro"/>
</dbReference>
<comment type="function">
    <text evidence="9">Essential component of the vacuolar proton pump (V-ATPase), a multimeric enzyme that catalyzes the translocation of protons across the membranes. Required for assembly and activity of the V-ATPase.</text>
</comment>
<dbReference type="PANTHER" id="PTHR11629:SF63">
    <property type="entry name" value="V-TYPE PROTON ATPASE SUBUNIT A"/>
    <property type="match status" value="1"/>
</dbReference>
<evidence type="ECO:0000256" key="1">
    <source>
        <dbReference type="ARBA" id="ARBA00004141"/>
    </source>
</evidence>
<name>S9X0S7_9TRYP</name>
<comment type="similarity">
    <text evidence="2 9">Belongs to the V-ATPase 116 kDa subunit family.</text>
</comment>
<proteinExistence type="inferred from homology"/>